<protein>
    <submittedName>
        <fullName evidence="2">Uncharacterized protein</fullName>
    </submittedName>
</protein>
<sequence>MPDRRPMRAPVRLAVFLVCAAAIVVLVAGAPPRSGMLASVSTRLAALLILVITLFLLTRRNYYRPLIESHADTEIWPLPNSYVYVVQRGAGVTGMAGALTVEQAKTFAMATLAPTSLRERLTERYEPGQRTLTQRVTIDAHLPEVLRSRTTDGPPPTVLFPLLIPPKGLLIDNLRVFAADGAELPILSYRQYLTLTAQVLRTLLNVAYREPLDPARHHEAFAAEHLALSAIMRRGRDKDVSGAGALKALDAPGESAIHMAAGLAERLASNYVVVAAVPWPAENRFVVTYERQITPQLQLADRSSGWIPWLKGRARLLLGSRPVDITVPLENACTAQSYHLLVDGQDGVYVGSQKSPQLTTYCRAHDRRIREVTLQASGNPPAPPYFRFRRRAGQQYAHFYTRFFPEPVPGLTGGDSLPSVRFRFFETPPGSVFRAGVAAVSATVLIWLIGFVSSSTGDPGTDAPAFLLVFPAIAAAWLGYEGTTAAKLLEGTLAARLSLMVTASTSLAACGLFMVYKAQLPYLHGVNPAGMRVLGIASLGWTILALISILNAGTISFLYLMRSWEFAYLASRDDELTDHKVHVDSGDTKRYRERVGRRGDR</sequence>
<feature type="transmembrane region" description="Helical" evidence="1">
    <location>
        <begin position="39"/>
        <end position="57"/>
    </location>
</feature>
<feature type="transmembrane region" description="Helical" evidence="1">
    <location>
        <begin position="463"/>
        <end position="481"/>
    </location>
</feature>
<feature type="transmembrane region" description="Helical" evidence="1">
    <location>
        <begin position="431"/>
        <end position="451"/>
    </location>
</feature>
<name>A0ABS5YUP6_9ACTN</name>
<dbReference type="EMBL" id="JAHKKG010000008">
    <property type="protein sequence ID" value="MBU2667145.1"/>
    <property type="molecule type" value="Genomic_DNA"/>
</dbReference>
<evidence type="ECO:0000313" key="3">
    <source>
        <dbReference type="Proteomes" id="UP001519654"/>
    </source>
</evidence>
<accession>A0ABS5YUP6</accession>
<keyword evidence="3" id="KW-1185">Reference proteome</keyword>
<evidence type="ECO:0000313" key="2">
    <source>
        <dbReference type="EMBL" id="MBU2667145.1"/>
    </source>
</evidence>
<gene>
    <name evidence="2" type="ORF">KOI35_26920</name>
</gene>
<evidence type="ECO:0000256" key="1">
    <source>
        <dbReference type="SAM" id="Phobius"/>
    </source>
</evidence>
<keyword evidence="1" id="KW-0472">Membrane</keyword>
<dbReference type="Proteomes" id="UP001519654">
    <property type="component" value="Unassembled WGS sequence"/>
</dbReference>
<feature type="transmembrane region" description="Helical" evidence="1">
    <location>
        <begin position="493"/>
        <end position="516"/>
    </location>
</feature>
<organism evidence="2 3">
    <name type="scientific">Paractinoplanes bogorensis</name>
    <dbReference type="NCBI Taxonomy" id="1610840"/>
    <lineage>
        <taxon>Bacteria</taxon>
        <taxon>Bacillati</taxon>
        <taxon>Actinomycetota</taxon>
        <taxon>Actinomycetes</taxon>
        <taxon>Micromonosporales</taxon>
        <taxon>Micromonosporaceae</taxon>
        <taxon>Paractinoplanes</taxon>
    </lineage>
</organism>
<comment type="caution">
    <text evidence="2">The sequence shown here is derived from an EMBL/GenBank/DDBJ whole genome shotgun (WGS) entry which is preliminary data.</text>
</comment>
<keyword evidence="1" id="KW-1133">Transmembrane helix</keyword>
<proteinExistence type="predicted"/>
<keyword evidence="1" id="KW-0812">Transmembrane</keyword>
<reference evidence="2 3" key="1">
    <citation type="submission" date="2021-06" db="EMBL/GenBank/DDBJ databases">
        <title>Actinoplanes lichenicola sp. nov., and Actinoplanes ovalisporus sp. nov., isolated from lichen in Thailand.</title>
        <authorList>
            <person name="Saeng-In P."/>
            <person name="Kanchanasin P."/>
            <person name="Yuki M."/>
            <person name="Kudo T."/>
            <person name="Ohkuma M."/>
            <person name="Phongsopitanun W."/>
            <person name="Tanasupawat S."/>
        </authorList>
    </citation>
    <scope>NUCLEOTIDE SEQUENCE [LARGE SCALE GENOMIC DNA]</scope>
    <source>
        <strain evidence="2 3">NBRC 110975</strain>
    </source>
</reference>
<dbReference type="RefSeq" id="WP_215791398.1">
    <property type="nucleotide sequence ID" value="NZ_JAHKKG010000008.1"/>
</dbReference>
<feature type="transmembrane region" description="Helical" evidence="1">
    <location>
        <begin position="536"/>
        <end position="560"/>
    </location>
</feature>